<dbReference type="InterPro" id="IPR034282">
    <property type="entry name" value="CuRO_2_CopA"/>
</dbReference>
<dbReference type="InterPro" id="IPR006376">
    <property type="entry name" value="Cu-R_CopA"/>
</dbReference>
<evidence type="ECO:0000313" key="7">
    <source>
        <dbReference type="EMBL" id="EHJ59662.1"/>
    </source>
</evidence>
<name>G6EFX3_9SPHN</name>
<dbReference type="InterPro" id="IPR008972">
    <property type="entry name" value="Cupredoxin"/>
</dbReference>
<dbReference type="InterPro" id="IPR045087">
    <property type="entry name" value="Cu-oxidase_fam"/>
</dbReference>
<dbReference type="RefSeq" id="WP_007014152.1">
    <property type="nucleotide sequence ID" value="NZ_AGFM01000054.1"/>
</dbReference>
<dbReference type="InterPro" id="IPR001117">
    <property type="entry name" value="Cu-oxidase_2nd"/>
</dbReference>
<feature type="domain" description="Plastocyanin-like" evidence="4">
    <location>
        <begin position="236"/>
        <end position="333"/>
    </location>
</feature>
<dbReference type="PROSITE" id="PS51318">
    <property type="entry name" value="TAT"/>
    <property type="match status" value="1"/>
</dbReference>
<dbReference type="PANTHER" id="PTHR11709:SF394">
    <property type="entry name" value="FI03373P-RELATED"/>
    <property type="match status" value="1"/>
</dbReference>
<evidence type="ECO:0000259" key="4">
    <source>
        <dbReference type="Pfam" id="PF00394"/>
    </source>
</evidence>
<evidence type="ECO:0000256" key="3">
    <source>
        <dbReference type="ARBA" id="ARBA00023008"/>
    </source>
</evidence>
<dbReference type="Pfam" id="PF07732">
    <property type="entry name" value="Cu-oxidase_3"/>
    <property type="match status" value="1"/>
</dbReference>
<evidence type="ECO:0000259" key="5">
    <source>
        <dbReference type="Pfam" id="PF07731"/>
    </source>
</evidence>
<keyword evidence="2" id="KW-0560">Oxidoreductase</keyword>
<dbReference type="GO" id="GO:0042597">
    <property type="term" value="C:periplasmic space"/>
    <property type="evidence" value="ECO:0007669"/>
    <property type="project" value="InterPro"/>
</dbReference>
<reference evidence="7 8" key="1">
    <citation type="journal article" date="2012" name="J. Bacteriol.">
        <title>Genome sequence of benzo(a)pyrene-degrading bacterium Novosphingobium pentaromativorans US6-1.</title>
        <authorList>
            <person name="Luo Y.R."/>
            <person name="Kang S.G."/>
            <person name="Kim S.J."/>
            <person name="Kim M.R."/>
            <person name="Li N."/>
            <person name="Lee J.H."/>
            <person name="Kwon K.K."/>
        </authorList>
    </citation>
    <scope>NUCLEOTIDE SEQUENCE [LARGE SCALE GENOMIC DNA]</scope>
    <source>
        <strain evidence="7 8">US6-1</strain>
    </source>
</reference>
<keyword evidence="3" id="KW-0186">Copper</keyword>
<evidence type="ECO:0000313" key="8">
    <source>
        <dbReference type="Proteomes" id="UP000004030"/>
    </source>
</evidence>
<keyword evidence="8" id="KW-1185">Reference proteome</keyword>
<dbReference type="Proteomes" id="UP000004030">
    <property type="component" value="Unassembled WGS sequence"/>
</dbReference>
<accession>G6EFX3</accession>
<dbReference type="Pfam" id="PF00394">
    <property type="entry name" value="Cu-oxidase"/>
    <property type="match status" value="1"/>
</dbReference>
<dbReference type="InterPro" id="IPR002355">
    <property type="entry name" value="Cu_oxidase_Cu_BS"/>
</dbReference>
<feature type="domain" description="Plastocyanin-like" evidence="6">
    <location>
        <begin position="62"/>
        <end position="165"/>
    </location>
</feature>
<dbReference type="Pfam" id="PF07731">
    <property type="entry name" value="Cu-oxidase_2"/>
    <property type="match status" value="1"/>
</dbReference>
<dbReference type="Gene3D" id="2.60.40.420">
    <property type="entry name" value="Cupredoxins - blue copper proteins"/>
    <property type="match status" value="3"/>
</dbReference>
<dbReference type="InterPro" id="IPR006311">
    <property type="entry name" value="TAT_signal"/>
</dbReference>
<dbReference type="EMBL" id="AGFM01000054">
    <property type="protein sequence ID" value="EHJ59662.1"/>
    <property type="molecule type" value="Genomic_DNA"/>
</dbReference>
<protein>
    <submittedName>
        <fullName evidence="7">L-ascorbate oxidase</fullName>
    </submittedName>
</protein>
<dbReference type="AlphaFoldDB" id="G6EFX3"/>
<evidence type="ECO:0000256" key="1">
    <source>
        <dbReference type="ARBA" id="ARBA00022723"/>
    </source>
</evidence>
<dbReference type="NCBIfam" id="TIGR01480">
    <property type="entry name" value="copper_res_A"/>
    <property type="match status" value="1"/>
</dbReference>
<dbReference type="PATRIC" id="fig|1088721.3.peg.3201"/>
<feature type="domain" description="Plastocyanin-like" evidence="5">
    <location>
        <begin position="458"/>
        <end position="577"/>
    </location>
</feature>
<dbReference type="PROSITE" id="PS00079">
    <property type="entry name" value="MULTICOPPER_OXIDASE1"/>
    <property type="match status" value="2"/>
</dbReference>
<dbReference type="InterPro" id="IPR011706">
    <property type="entry name" value="Cu-oxidase_C"/>
</dbReference>
<dbReference type="InterPro" id="IPR034279">
    <property type="entry name" value="CuRO_3_CopA"/>
</dbReference>
<dbReference type="PANTHER" id="PTHR11709">
    <property type="entry name" value="MULTI-COPPER OXIDASE"/>
    <property type="match status" value="1"/>
</dbReference>
<dbReference type="PROSITE" id="PS00080">
    <property type="entry name" value="MULTICOPPER_OXIDASE2"/>
    <property type="match status" value="1"/>
</dbReference>
<evidence type="ECO:0000256" key="2">
    <source>
        <dbReference type="ARBA" id="ARBA00023002"/>
    </source>
</evidence>
<dbReference type="CDD" id="cd13896">
    <property type="entry name" value="CuRO_3_CopA"/>
    <property type="match status" value="1"/>
</dbReference>
<sequence length="582" mass="63327">MTAFDPFNRRRFLALSGILAGGLGLSAVTPAWARSGTPGTAGFGTLSGDSIALQIGESHFATGGRSAHAITVNGTLPAPLLRLREGQNVRLAVTNTLREQSSIHWHGLLLPFQMDGVPGVSFPGIDPGETFVYEFPIVHSGTFWYHSHSGMQEAVGLYGPIVIDPAGPDPVACDREHVIVLSDWSPIHPHEQLRRLKMMGGYFNRQKQTLAGLLAGKDQSLSERLEWAQMRMDATDISDVTGSTYSFLINGHGTLENWTGLFRPGEKVRLRVINASAMTNFNFRLPGLALKVVAADGNHVQPVETDEVQIAIAETYDFIVEPGEADSYAIVAEAIDRSGLVRGSLAQRPGLVAPVPALRERPLLTMRDMGMDMSGMDMGEDGVIDLSKPANDSMSGHSMSMRDPTVAPGVKMGPGVATLSPMPVDRLADRPTGLENADHRVLTYADLRALDPNPDPRTPSREIDVHLTANMERYMWSIDGEALSEGPDPIPFRLNERVRVNLINDTMMPHPIHLHGHFFELVSGEPGHRVRKHTVNVLPGGKASFDLTADGEGDWAFHCHMLLHMHSGMMRIVTVRDEGGAA</sequence>
<comment type="caution">
    <text evidence="7">The sequence shown here is derived from an EMBL/GenBank/DDBJ whole genome shotgun (WGS) entry which is preliminary data.</text>
</comment>
<dbReference type="GO" id="GO:0005507">
    <property type="term" value="F:copper ion binding"/>
    <property type="evidence" value="ECO:0007669"/>
    <property type="project" value="InterPro"/>
</dbReference>
<keyword evidence="1" id="KW-0479">Metal-binding</keyword>
<evidence type="ECO:0000259" key="6">
    <source>
        <dbReference type="Pfam" id="PF07732"/>
    </source>
</evidence>
<dbReference type="SUPFAM" id="SSF49503">
    <property type="entry name" value="Cupredoxins"/>
    <property type="match status" value="3"/>
</dbReference>
<proteinExistence type="predicted"/>
<dbReference type="CDD" id="cd13874">
    <property type="entry name" value="CuRO_2_CopA"/>
    <property type="match status" value="1"/>
</dbReference>
<dbReference type="InterPro" id="IPR033138">
    <property type="entry name" value="Cu_oxidase_CS"/>
</dbReference>
<dbReference type="KEGG" id="npn:JI59_22745"/>
<dbReference type="GO" id="GO:0016491">
    <property type="term" value="F:oxidoreductase activity"/>
    <property type="evidence" value="ECO:0007669"/>
    <property type="project" value="UniProtKB-KW"/>
</dbReference>
<gene>
    <name evidence="7" type="ORF">NSU_3244</name>
</gene>
<dbReference type="OrthoDB" id="9757546at2"/>
<organism evidence="7 8">
    <name type="scientific">Novosphingobium pentaromativorans US6-1</name>
    <dbReference type="NCBI Taxonomy" id="1088721"/>
    <lineage>
        <taxon>Bacteria</taxon>
        <taxon>Pseudomonadati</taxon>
        <taxon>Pseudomonadota</taxon>
        <taxon>Alphaproteobacteria</taxon>
        <taxon>Sphingomonadales</taxon>
        <taxon>Sphingomonadaceae</taxon>
        <taxon>Novosphingobium</taxon>
    </lineage>
</organism>
<dbReference type="InterPro" id="IPR011707">
    <property type="entry name" value="Cu-oxidase-like_N"/>
</dbReference>
<dbReference type="eggNOG" id="COG2132">
    <property type="taxonomic scope" value="Bacteria"/>
</dbReference>